<keyword evidence="6" id="KW-1185">Reference proteome</keyword>
<dbReference type="RefSeq" id="WP_109920064.1">
    <property type="nucleotide sequence ID" value="NZ_QGLF01000001.1"/>
</dbReference>
<keyword evidence="1 4" id="KW-0963">Cytoplasm</keyword>
<dbReference type="GO" id="GO:0008914">
    <property type="term" value="F:leucyl-tRNA--protein transferase activity"/>
    <property type="evidence" value="ECO:0007669"/>
    <property type="project" value="UniProtKB-UniRule"/>
</dbReference>
<dbReference type="HAMAP" id="MF_00688">
    <property type="entry name" value="Leu_Phe_trans"/>
    <property type="match status" value="1"/>
</dbReference>
<comment type="caution">
    <text evidence="5">The sequence shown here is derived from an EMBL/GenBank/DDBJ whole genome shotgun (WGS) entry which is preliminary data.</text>
</comment>
<protein>
    <recommendedName>
        <fullName evidence="4">Leucyl/phenylalanyl-tRNA--protein transferase</fullName>
        <ecNumber evidence="4">2.3.2.6</ecNumber>
    </recommendedName>
    <alternativeName>
        <fullName evidence="4">L/F-transferase</fullName>
    </alternativeName>
    <alternativeName>
        <fullName evidence="4">Leucyltransferase</fullName>
    </alternativeName>
    <alternativeName>
        <fullName evidence="4">Phenyalanyltransferase</fullName>
    </alternativeName>
</protein>
<dbReference type="GO" id="GO:0030163">
    <property type="term" value="P:protein catabolic process"/>
    <property type="evidence" value="ECO:0007669"/>
    <property type="project" value="UniProtKB-UniRule"/>
</dbReference>
<comment type="subcellular location">
    <subcellularLocation>
        <location evidence="4">Cytoplasm</location>
    </subcellularLocation>
</comment>
<dbReference type="GO" id="GO:0005737">
    <property type="term" value="C:cytoplasm"/>
    <property type="evidence" value="ECO:0007669"/>
    <property type="project" value="UniProtKB-SubCell"/>
</dbReference>
<dbReference type="InterPro" id="IPR004616">
    <property type="entry name" value="Leu/Phe-tRNA_Trfase"/>
</dbReference>
<evidence type="ECO:0000313" key="6">
    <source>
        <dbReference type="Proteomes" id="UP000246077"/>
    </source>
</evidence>
<dbReference type="Gene3D" id="3.40.630.70">
    <property type="entry name" value="Leucyl/phenylalanyl-tRNA-protein transferase, C-terminal domain"/>
    <property type="match status" value="1"/>
</dbReference>
<comment type="catalytic activity">
    <reaction evidence="4">
        <text>N-terminal L-arginyl-[protein] + L-leucyl-tRNA(Leu) = N-terminal L-leucyl-L-arginyl-[protein] + tRNA(Leu) + H(+)</text>
        <dbReference type="Rhea" id="RHEA:50416"/>
        <dbReference type="Rhea" id="RHEA-COMP:9613"/>
        <dbReference type="Rhea" id="RHEA-COMP:9622"/>
        <dbReference type="Rhea" id="RHEA-COMP:12672"/>
        <dbReference type="Rhea" id="RHEA-COMP:12673"/>
        <dbReference type="ChEBI" id="CHEBI:15378"/>
        <dbReference type="ChEBI" id="CHEBI:64719"/>
        <dbReference type="ChEBI" id="CHEBI:78442"/>
        <dbReference type="ChEBI" id="CHEBI:78494"/>
        <dbReference type="ChEBI" id="CHEBI:133044"/>
        <dbReference type="EC" id="2.3.2.6"/>
    </reaction>
</comment>
<dbReference type="PANTHER" id="PTHR30098">
    <property type="entry name" value="LEUCYL/PHENYLALANYL-TRNA--PROTEIN TRANSFERASE"/>
    <property type="match status" value="1"/>
</dbReference>
<comment type="catalytic activity">
    <reaction evidence="4">
        <text>N-terminal L-lysyl-[protein] + L-leucyl-tRNA(Leu) = N-terminal L-leucyl-L-lysyl-[protein] + tRNA(Leu) + H(+)</text>
        <dbReference type="Rhea" id="RHEA:12340"/>
        <dbReference type="Rhea" id="RHEA-COMP:9613"/>
        <dbReference type="Rhea" id="RHEA-COMP:9622"/>
        <dbReference type="Rhea" id="RHEA-COMP:12670"/>
        <dbReference type="Rhea" id="RHEA-COMP:12671"/>
        <dbReference type="ChEBI" id="CHEBI:15378"/>
        <dbReference type="ChEBI" id="CHEBI:65249"/>
        <dbReference type="ChEBI" id="CHEBI:78442"/>
        <dbReference type="ChEBI" id="CHEBI:78494"/>
        <dbReference type="ChEBI" id="CHEBI:133043"/>
        <dbReference type="EC" id="2.3.2.6"/>
    </reaction>
</comment>
<comment type="catalytic activity">
    <reaction evidence="4">
        <text>L-phenylalanyl-tRNA(Phe) + an N-terminal L-alpha-aminoacyl-[protein] = an N-terminal L-phenylalanyl-L-alpha-aminoacyl-[protein] + tRNA(Phe)</text>
        <dbReference type="Rhea" id="RHEA:43632"/>
        <dbReference type="Rhea" id="RHEA-COMP:9668"/>
        <dbReference type="Rhea" id="RHEA-COMP:9699"/>
        <dbReference type="Rhea" id="RHEA-COMP:10636"/>
        <dbReference type="Rhea" id="RHEA-COMP:10637"/>
        <dbReference type="ChEBI" id="CHEBI:78442"/>
        <dbReference type="ChEBI" id="CHEBI:78531"/>
        <dbReference type="ChEBI" id="CHEBI:78597"/>
        <dbReference type="ChEBI" id="CHEBI:83561"/>
        <dbReference type="EC" id="2.3.2.6"/>
    </reaction>
</comment>
<dbReference type="InterPro" id="IPR042203">
    <property type="entry name" value="Leu/Phe-tRNA_Trfase_C"/>
</dbReference>
<dbReference type="NCBIfam" id="TIGR00667">
    <property type="entry name" value="aat"/>
    <property type="match status" value="1"/>
</dbReference>
<dbReference type="AlphaFoldDB" id="A0A317EF70"/>
<evidence type="ECO:0000256" key="1">
    <source>
        <dbReference type="ARBA" id="ARBA00022490"/>
    </source>
</evidence>
<organism evidence="5 6">
    <name type="scientific">Zavarzinia compransoris</name>
    <dbReference type="NCBI Taxonomy" id="1264899"/>
    <lineage>
        <taxon>Bacteria</taxon>
        <taxon>Pseudomonadati</taxon>
        <taxon>Pseudomonadota</taxon>
        <taxon>Alphaproteobacteria</taxon>
        <taxon>Rhodospirillales</taxon>
        <taxon>Zavarziniaceae</taxon>
        <taxon>Zavarzinia</taxon>
    </lineage>
</organism>
<dbReference type="Pfam" id="PF03588">
    <property type="entry name" value="Leu_Phe_trans"/>
    <property type="match status" value="1"/>
</dbReference>
<dbReference type="Gene3D" id="3.30.70.3550">
    <property type="entry name" value="Leucyl/phenylalanyl-tRNA-protein transferase, N-terminal domain"/>
    <property type="match status" value="1"/>
</dbReference>
<dbReference type="OrthoDB" id="9790282at2"/>
<accession>A0A317EF70</accession>
<evidence type="ECO:0000256" key="2">
    <source>
        <dbReference type="ARBA" id="ARBA00022679"/>
    </source>
</evidence>
<evidence type="ECO:0000313" key="5">
    <source>
        <dbReference type="EMBL" id="PWR24033.1"/>
    </source>
</evidence>
<keyword evidence="2 4" id="KW-0808">Transferase</keyword>
<dbReference type="EC" id="2.3.2.6" evidence="4"/>
<dbReference type="EMBL" id="QGLF01000001">
    <property type="protein sequence ID" value="PWR24033.1"/>
    <property type="molecule type" value="Genomic_DNA"/>
</dbReference>
<evidence type="ECO:0000256" key="4">
    <source>
        <dbReference type="HAMAP-Rule" id="MF_00688"/>
    </source>
</evidence>
<proteinExistence type="inferred from homology"/>
<evidence type="ECO:0000256" key="3">
    <source>
        <dbReference type="ARBA" id="ARBA00023315"/>
    </source>
</evidence>
<reference evidence="6" key="1">
    <citation type="submission" date="2018-05" db="EMBL/GenBank/DDBJ databases">
        <title>Zavarzinia sp. HR-AS.</title>
        <authorList>
            <person name="Lee Y."/>
            <person name="Jeon C.O."/>
        </authorList>
    </citation>
    <scope>NUCLEOTIDE SEQUENCE [LARGE SCALE GENOMIC DNA]</scope>
    <source>
        <strain evidence="6">DSM 1231</strain>
    </source>
</reference>
<dbReference type="InterPro" id="IPR016181">
    <property type="entry name" value="Acyl_CoA_acyltransferase"/>
</dbReference>
<dbReference type="Proteomes" id="UP000246077">
    <property type="component" value="Unassembled WGS sequence"/>
</dbReference>
<dbReference type="InterPro" id="IPR042221">
    <property type="entry name" value="Leu/Phe-tRNA_Trfase_N"/>
</dbReference>
<keyword evidence="3 4" id="KW-0012">Acyltransferase</keyword>
<dbReference type="PANTHER" id="PTHR30098:SF2">
    <property type="entry name" value="LEUCYL_PHENYLALANYL-TRNA--PROTEIN TRANSFERASE"/>
    <property type="match status" value="1"/>
</dbReference>
<dbReference type="FunFam" id="3.40.630.70:FF:000001">
    <property type="entry name" value="Leucyl/phenylalanyl-tRNA--protein transferase"/>
    <property type="match status" value="1"/>
</dbReference>
<name>A0A317EF70_9PROT</name>
<comment type="function">
    <text evidence="4">Functions in the N-end rule pathway of protein degradation where it conjugates Leu, Phe and, less efficiently, Met from aminoacyl-tRNAs to the N-termini of proteins containing an N-terminal arginine or lysine.</text>
</comment>
<sequence>MTDLTPALLLRAYAAGIFPMADHARDDDLFWVDPDWRGILPLDQFHLPRSLTKTVRHDRFAVTVDQDFEGVVAACAASAPGRRSTWISHRIRALYAGLHRLGHAHSVETRLEGRLVGGLYGVRLGAAFFGESMFSRETDASKVALVHLVARLRAGGFRLLDTQFVTGHLMRFGAIEIPREAYRQQLDAALTAPPGDFFALPQGLPGETVLKALA</sequence>
<gene>
    <name evidence="4" type="primary">aat</name>
    <name evidence="5" type="ORF">DKG75_05690</name>
</gene>
<dbReference type="SUPFAM" id="SSF55729">
    <property type="entry name" value="Acyl-CoA N-acyltransferases (Nat)"/>
    <property type="match status" value="1"/>
</dbReference>
<comment type="similarity">
    <text evidence="4">Belongs to the L/F-transferase family.</text>
</comment>